<accession>A0ABT1DYW9</accession>
<evidence type="ECO:0000313" key="6">
    <source>
        <dbReference type="EMBL" id="MCO8275080.1"/>
    </source>
</evidence>
<reference evidence="6 7" key="1">
    <citation type="submission" date="2022-06" db="EMBL/GenBank/DDBJ databases">
        <title>New Species of the Genus Actinoplanes, ActinopZanes ferrugineus.</title>
        <authorList>
            <person name="Ding P."/>
        </authorList>
    </citation>
    <scope>NUCLEOTIDE SEQUENCE [LARGE SCALE GENOMIC DNA]</scope>
    <source>
        <strain evidence="6 7">TRM88003</strain>
    </source>
</reference>
<sequence>MSESGYEEADVVVIGSGMGGLAAARMPAQFGGKKVLVLEQHYMLGGMTHEFSREERFKFGTGLHYMSGNAGPFLDFMTDGRVQLNPLPDDYDVLHFPDFDFSVRASREKYQARCRSAATGPGIRMGHAHSGPSG</sequence>
<keyword evidence="2" id="KW-0732">Signal</keyword>
<gene>
    <name evidence="6" type="ORF">M1L60_31325</name>
</gene>
<dbReference type="InterPro" id="IPR052206">
    <property type="entry name" value="Retinol_saturase"/>
</dbReference>
<dbReference type="EMBL" id="JAMYJR010000034">
    <property type="protein sequence ID" value="MCO8275080.1"/>
    <property type="molecule type" value="Genomic_DNA"/>
</dbReference>
<keyword evidence="3" id="KW-0274">FAD</keyword>
<keyword evidence="1" id="KW-0285">Flavoprotein</keyword>
<name>A0ABT1DYW9_9ACTN</name>
<keyword evidence="5" id="KW-0520">NAD</keyword>
<evidence type="ECO:0000256" key="1">
    <source>
        <dbReference type="ARBA" id="ARBA00022630"/>
    </source>
</evidence>
<dbReference type="PANTHER" id="PTHR46091:SF3">
    <property type="entry name" value="AMINE OXIDASE DOMAIN-CONTAINING PROTEIN"/>
    <property type="match status" value="1"/>
</dbReference>
<comment type="caution">
    <text evidence="6">The sequence shown here is derived from an EMBL/GenBank/DDBJ whole genome shotgun (WGS) entry which is preliminary data.</text>
</comment>
<dbReference type="Gene3D" id="3.50.50.60">
    <property type="entry name" value="FAD/NAD(P)-binding domain"/>
    <property type="match status" value="1"/>
</dbReference>
<dbReference type="RefSeq" id="WP_253241148.1">
    <property type="nucleotide sequence ID" value="NZ_JAMYJR010000034.1"/>
</dbReference>
<protein>
    <submittedName>
        <fullName evidence="6">NAD(P)-binding protein</fullName>
    </submittedName>
</protein>
<dbReference type="SUPFAM" id="SSF51905">
    <property type="entry name" value="FAD/NAD(P)-binding domain"/>
    <property type="match status" value="1"/>
</dbReference>
<evidence type="ECO:0000256" key="5">
    <source>
        <dbReference type="ARBA" id="ARBA00023027"/>
    </source>
</evidence>
<keyword evidence="4" id="KW-0521">NADP</keyword>
<dbReference type="PANTHER" id="PTHR46091">
    <property type="entry name" value="BLR7054 PROTEIN"/>
    <property type="match status" value="1"/>
</dbReference>
<evidence type="ECO:0000313" key="7">
    <source>
        <dbReference type="Proteomes" id="UP001523369"/>
    </source>
</evidence>
<organism evidence="6 7">
    <name type="scientific">Paractinoplanes aksuensis</name>
    <dbReference type="NCBI Taxonomy" id="2939490"/>
    <lineage>
        <taxon>Bacteria</taxon>
        <taxon>Bacillati</taxon>
        <taxon>Actinomycetota</taxon>
        <taxon>Actinomycetes</taxon>
        <taxon>Micromonosporales</taxon>
        <taxon>Micromonosporaceae</taxon>
        <taxon>Paractinoplanes</taxon>
    </lineage>
</organism>
<evidence type="ECO:0000256" key="2">
    <source>
        <dbReference type="ARBA" id="ARBA00022729"/>
    </source>
</evidence>
<evidence type="ECO:0000256" key="4">
    <source>
        <dbReference type="ARBA" id="ARBA00022857"/>
    </source>
</evidence>
<dbReference type="Proteomes" id="UP001523369">
    <property type="component" value="Unassembled WGS sequence"/>
</dbReference>
<keyword evidence="7" id="KW-1185">Reference proteome</keyword>
<dbReference type="InterPro" id="IPR036188">
    <property type="entry name" value="FAD/NAD-bd_sf"/>
</dbReference>
<proteinExistence type="predicted"/>
<dbReference type="Pfam" id="PF13450">
    <property type="entry name" value="NAD_binding_8"/>
    <property type="match status" value="1"/>
</dbReference>
<evidence type="ECO:0000256" key="3">
    <source>
        <dbReference type="ARBA" id="ARBA00022827"/>
    </source>
</evidence>